<dbReference type="InterPro" id="IPR013154">
    <property type="entry name" value="ADH-like_N"/>
</dbReference>
<dbReference type="KEGG" id="sgm:GCM10017557_75010"/>
<keyword evidence="1" id="KW-0521">NADP</keyword>
<dbReference type="Pfam" id="PF08240">
    <property type="entry name" value="ADH_N"/>
    <property type="match status" value="1"/>
</dbReference>
<dbReference type="InterPro" id="IPR036291">
    <property type="entry name" value="NAD(P)-bd_dom_sf"/>
</dbReference>
<evidence type="ECO:0000313" key="3">
    <source>
        <dbReference type="EMBL" id="BCL32642.1"/>
    </source>
</evidence>
<evidence type="ECO:0000259" key="2">
    <source>
        <dbReference type="SMART" id="SM00829"/>
    </source>
</evidence>
<proteinExistence type="predicted"/>
<dbReference type="RefSeq" id="WP_190854246.1">
    <property type="nucleotide sequence ID" value="NZ_AP023440.1"/>
</dbReference>
<keyword evidence="4" id="KW-1185">Reference proteome</keyword>
<dbReference type="PANTHER" id="PTHR44154:SF1">
    <property type="entry name" value="QUINONE OXIDOREDUCTASE"/>
    <property type="match status" value="1"/>
</dbReference>
<sequence length="333" mass="35032">MYAAWYDTSGPARDVLRTGHLPTPTPHEGEVLVQVKASGINPSDYKRRGAAQVPSESRVRTVPHSDGSGVVVEVGDGVDPSWVGRSVWMWNAVNRNGYAAPQPREWGTAAEFVALPVTCVSALPDGTSFATGACLGVPAFTAYAAVFAEGPVKGRTVLVQGGAGAVGELAVQFAAQAGATVIATVSSDGKAQRARDAGAHHVVNYRERDVVAAVRAVAPTGVDRVIEVDFAANIRADAEMIQPYGVIASYSSTSAPEPPLPYYALQYKGVSIRTIQVFTMPASLRTAAVEAITTNLKNRTLRPTIAASFPLDRIAQAHELAESRPNGNVVLSL</sequence>
<dbReference type="CDD" id="cd08253">
    <property type="entry name" value="zeta_crystallin"/>
    <property type="match status" value="1"/>
</dbReference>
<dbReference type="InterPro" id="IPR051603">
    <property type="entry name" value="Zinc-ADH_QOR/CCCR"/>
</dbReference>
<dbReference type="PANTHER" id="PTHR44154">
    <property type="entry name" value="QUINONE OXIDOREDUCTASE"/>
    <property type="match status" value="1"/>
</dbReference>
<dbReference type="AlphaFoldDB" id="A0A7G1PC64"/>
<dbReference type="SMART" id="SM00829">
    <property type="entry name" value="PKS_ER"/>
    <property type="match status" value="1"/>
</dbReference>
<dbReference type="Proteomes" id="UP000516444">
    <property type="component" value="Chromosome"/>
</dbReference>
<dbReference type="Gene3D" id="3.40.50.720">
    <property type="entry name" value="NAD(P)-binding Rossmann-like Domain"/>
    <property type="match status" value="1"/>
</dbReference>
<dbReference type="GO" id="GO:0016491">
    <property type="term" value="F:oxidoreductase activity"/>
    <property type="evidence" value="ECO:0007669"/>
    <property type="project" value="InterPro"/>
</dbReference>
<dbReference type="InterPro" id="IPR020843">
    <property type="entry name" value="ER"/>
</dbReference>
<gene>
    <name evidence="3" type="ORF">GCM10017557_75010</name>
</gene>
<accession>A0A7G1PC64</accession>
<dbReference type="EMBL" id="AP023440">
    <property type="protein sequence ID" value="BCL32642.1"/>
    <property type="molecule type" value="Genomic_DNA"/>
</dbReference>
<reference evidence="3 4" key="1">
    <citation type="journal article" date="2014" name="Int. J. Syst. Evol. Microbiol.">
        <title>Complete genome sequence of Corynebacterium casei LMG S-19264T (=DSM 44701T), isolated from a smear-ripened cheese.</title>
        <authorList>
            <consortium name="US DOE Joint Genome Institute (JGI-PGF)"/>
            <person name="Walter F."/>
            <person name="Albersmeier A."/>
            <person name="Kalinowski J."/>
            <person name="Ruckert C."/>
        </authorList>
    </citation>
    <scope>NUCLEOTIDE SEQUENCE [LARGE SCALE GENOMIC DNA]</scope>
    <source>
        <strain evidence="3 4">JCM 4677</strain>
    </source>
</reference>
<dbReference type="SUPFAM" id="SSF51735">
    <property type="entry name" value="NAD(P)-binding Rossmann-fold domains"/>
    <property type="match status" value="1"/>
</dbReference>
<dbReference type="SUPFAM" id="SSF50129">
    <property type="entry name" value="GroES-like"/>
    <property type="match status" value="1"/>
</dbReference>
<name>A0A7G1PC64_9ACTN</name>
<dbReference type="Gene3D" id="3.90.180.10">
    <property type="entry name" value="Medium-chain alcohol dehydrogenases, catalytic domain"/>
    <property type="match status" value="1"/>
</dbReference>
<dbReference type="Pfam" id="PF00107">
    <property type="entry name" value="ADH_zinc_N"/>
    <property type="match status" value="1"/>
</dbReference>
<evidence type="ECO:0000313" key="4">
    <source>
        <dbReference type="Proteomes" id="UP000516444"/>
    </source>
</evidence>
<dbReference type="InterPro" id="IPR013149">
    <property type="entry name" value="ADH-like_C"/>
</dbReference>
<dbReference type="InterPro" id="IPR011032">
    <property type="entry name" value="GroES-like_sf"/>
</dbReference>
<evidence type="ECO:0000256" key="1">
    <source>
        <dbReference type="ARBA" id="ARBA00022857"/>
    </source>
</evidence>
<organism evidence="3 4">
    <name type="scientific">Streptomyces aurantiacus</name>
    <dbReference type="NCBI Taxonomy" id="47760"/>
    <lineage>
        <taxon>Bacteria</taxon>
        <taxon>Bacillati</taxon>
        <taxon>Actinomycetota</taxon>
        <taxon>Actinomycetes</taxon>
        <taxon>Kitasatosporales</taxon>
        <taxon>Streptomycetaceae</taxon>
        <taxon>Streptomyces</taxon>
        <taxon>Streptomyces aurantiacus group</taxon>
    </lineage>
</organism>
<feature type="domain" description="Enoyl reductase (ER)" evidence="2">
    <location>
        <begin position="14"/>
        <end position="331"/>
    </location>
</feature>
<protein>
    <submittedName>
        <fullName evidence="3">NADPH:quinone oxidoreductase</fullName>
    </submittedName>
</protein>